<gene>
    <name evidence="1" type="ordered locus">Gbro_2639</name>
</gene>
<dbReference type="AlphaFoldDB" id="D0LEZ6"/>
<dbReference type="Gene3D" id="1.10.1670.10">
    <property type="entry name" value="Helix-hairpin-Helix base-excision DNA repair enzymes (C-terminal)"/>
    <property type="match status" value="1"/>
</dbReference>
<dbReference type="InterPro" id="IPR011257">
    <property type="entry name" value="DNA_glycosylase"/>
</dbReference>
<dbReference type="GO" id="GO:0003824">
    <property type="term" value="F:catalytic activity"/>
    <property type="evidence" value="ECO:0007669"/>
    <property type="project" value="InterPro"/>
</dbReference>
<dbReference type="eggNOG" id="COG0177">
    <property type="taxonomic scope" value="Bacteria"/>
</dbReference>
<proteinExistence type="predicted"/>
<dbReference type="Gene3D" id="1.10.340.30">
    <property type="entry name" value="Hypothetical protein, domain 2"/>
    <property type="match status" value="1"/>
</dbReference>
<dbReference type="HOGENOM" id="CLU_098667_1_0_11"/>
<dbReference type="KEGG" id="gbr:Gbro_2639"/>
<evidence type="ECO:0000313" key="2">
    <source>
        <dbReference type="Proteomes" id="UP000001219"/>
    </source>
</evidence>
<name>D0LEZ6_GORB4</name>
<dbReference type="Proteomes" id="UP000001219">
    <property type="component" value="Chromosome"/>
</dbReference>
<organism evidence="1 2">
    <name type="scientific">Gordonia bronchialis (strain ATCC 25592 / DSM 43247 / BCRC 13721 / JCM 3198 / KCTC 3076 / NBRC 16047 / NCTC 10667)</name>
    <name type="common">Rhodococcus bronchialis</name>
    <dbReference type="NCBI Taxonomy" id="526226"/>
    <lineage>
        <taxon>Bacteria</taxon>
        <taxon>Bacillati</taxon>
        <taxon>Actinomycetota</taxon>
        <taxon>Actinomycetes</taxon>
        <taxon>Mycobacteriales</taxon>
        <taxon>Gordoniaceae</taxon>
        <taxon>Gordonia</taxon>
    </lineage>
</organism>
<evidence type="ECO:0000313" key="1">
    <source>
        <dbReference type="EMBL" id="ACY21870.1"/>
    </source>
</evidence>
<keyword evidence="2" id="KW-1185">Reference proteome</keyword>
<reference evidence="2" key="1">
    <citation type="submission" date="2009-10" db="EMBL/GenBank/DDBJ databases">
        <title>The complete chromosome of Gordonia bronchialis DSM 43247.</title>
        <authorList>
            <consortium name="US DOE Joint Genome Institute (JGI-PGF)"/>
            <person name="Lucas S."/>
            <person name="Copeland A."/>
            <person name="Lapidus A."/>
            <person name="Glavina del Rio T."/>
            <person name="Dalin E."/>
            <person name="Tice H."/>
            <person name="Bruce D."/>
            <person name="Goodwin L."/>
            <person name="Pitluck S."/>
            <person name="Kyrpides N."/>
            <person name="Mavromatis K."/>
            <person name="Ivanova N."/>
            <person name="Ovchinnikova G."/>
            <person name="Saunders E."/>
            <person name="Brettin T."/>
            <person name="Detter J.C."/>
            <person name="Han C."/>
            <person name="Larimer F."/>
            <person name="Land M."/>
            <person name="Hauser L."/>
            <person name="Markowitz V."/>
            <person name="Cheng J.-F."/>
            <person name="Hugenholtz P."/>
            <person name="Woyke T."/>
            <person name="Wu D."/>
            <person name="Jando M."/>
            <person name="Schneider S."/>
            <person name="Goeker M."/>
            <person name="Klenk H.-P."/>
            <person name="Eisen J.A."/>
        </authorList>
    </citation>
    <scope>NUCLEOTIDE SEQUENCE [LARGE SCALE GENOMIC DNA]</scope>
    <source>
        <strain evidence="2">ATCC 25592 / DSM 43247 / BCRC 13721 / JCM 3198 / KCTC 3076 / NBRC 16047 / NCTC 10667</strain>
    </source>
</reference>
<evidence type="ECO:0008006" key="3">
    <source>
        <dbReference type="Google" id="ProtNLM"/>
    </source>
</evidence>
<accession>D0LEZ6</accession>
<dbReference type="SUPFAM" id="SSF48150">
    <property type="entry name" value="DNA-glycosylase"/>
    <property type="match status" value="1"/>
</dbReference>
<reference evidence="1 2" key="2">
    <citation type="journal article" date="2010" name="Stand. Genomic Sci.">
        <title>Complete genome sequence of Gordonia bronchialis type strain (3410).</title>
        <authorList>
            <person name="Ivanova N."/>
            <person name="Sikorski J."/>
            <person name="Jando M."/>
            <person name="Lapidus A."/>
            <person name="Nolan M."/>
            <person name="Lucas S."/>
            <person name="Del Rio T.G."/>
            <person name="Tice H."/>
            <person name="Copeland A."/>
            <person name="Cheng J.F."/>
            <person name="Chen F."/>
            <person name="Bruce D."/>
            <person name="Goodwin L."/>
            <person name="Pitluck S."/>
            <person name="Mavromatis K."/>
            <person name="Ovchinnikova G."/>
            <person name="Pati A."/>
            <person name="Chen A."/>
            <person name="Palaniappan K."/>
            <person name="Land M."/>
            <person name="Hauser L."/>
            <person name="Chang Y.J."/>
            <person name="Jeffries C.D."/>
            <person name="Chain P."/>
            <person name="Saunders E."/>
            <person name="Han C."/>
            <person name="Detter J.C."/>
            <person name="Brettin T."/>
            <person name="Rohde M."/>
            <person name="Goker M."/>
            <person name="Bristow J."/>
            <person name="Eisen J.A."/>
            <person name="Markowitz V."/>
            <person name="Hugenholtz P."/>
            <person name="Klenk H.P."/>
            <person name="Kyrpides N.C."/>
        </authorList>
    </citation>
    <scope>NUCLEOTIDE SEQUENCE [LARGE SCALE GENOMIC DNA]</scope>
    <source>
        <strain evidence="2">ATCC 25592 / DSM 43247 / BCRC 13721 / JCM 3198 / KCTC 3076 / NBRC 16047 / NCTC 10667</strain>
    </source>
</reference>
<dbReference type="EMBL" id="CP001802">
    <property type="protein sequence ID" value="ACY21870.1"/>
    <property type="molecule type" value="Genomic_DNA"/>
</dbReference>
<dbReference type="InterPro" id="IPR023170">
    <property type="entry name" value="HhH_base_excis_C"/>
</dbReference>
<dbReference type="GO" id="GO:0006281">
    <property type="term" value="P:DNA repair"/>
    <property type="evidence" value="ECO:0007669"/>
    <property type="project" value="InterPro"/>
</dbReference>
<dbReference type="STRING" id="526226.Gbro_2639"/>
<protein>
    <recommendedName>
        <fullName evidence="3">HhH-GPD family protein</fullName>
    </recommendedName>
</protein>
<sequence>MVPSDEVQLLLDHVRTTGIEPRESARGWQHMGAIICDAALQRQAKYKTHVRPRVVRLIKRWPDAGTLSGFRRRMADESISDTLAWRGPQKLAVIAALTKAFDEAGVDRVADLANTLADEDRGLELRRALRRIAYVGPKTVDYIAVLAGSAEHVAVDMHIKGFAREAGVSYWNDYSRVSQLVKETAEAGGWSTGALDAAIWSYMSERKKV</sequence>